<name>A0A165D5Z4_9APHY</name>
<dbReference type="OrthoDB" id="2349068at2759"/>
<dbReference type="AlphaFoldDB" id="A0A165D5Z4"/>
<dbReference type="SUPFAM" id="SSF51412">
    <property type="entry name" value="Inosine monophosphate dehydrogenase (IMPDH)"/>
    <property type="match status" value="1"/>
</dbReference>
<dbReference type="EMBL" id="KV427638">
    <property type="protein sequence ID" value="KZT04212.1"/>
    <property type="molecule type" value="Genomic_DNA"/>
</dbReference>
<dbReference type="InterPro" id="IPR004136">
    <property type="entry name" value="NMO"/>
</dbReference>
<keyword evidence="3" id="KW-0560">Oxidoreductase</keyword>
<dbReference type="GO" id="GO:0018580">
    <property type="term" value="F:nitronate monooxygenase activity"/>
    <property type="evidence" value="ECO:0007669"/>
    <property type="project" value="InterPro"/>
</dbReference>
<dbReference type="STRING" id="1314785.A0A165D5Z4"/>
<keyword evidence="4" id="KW-0223">Dioxygenase</keyword>
<evidence type="ECO:0000256" key="3">
    <source>
        <dbReference type="ARBA" id="ARBA00023002"/>
    </source>
</evidence>
<dbReference type="GO" id="GO:0051213">
    <property type="term" value="F:dioxygenase activity"/>
    <property type="evidence" value="ECO:0007669"/>
    <property type="project" value="UniProtKB-KW"/>
</dbReference>
<dbReference type="PANTHER" id="PTHR32332:SF20">
    <property type="entry name" value="2-NITROPROPANE DIOXYGENASE-LIKE PROTEIN"/>
    <property type="match status" value="1"/>
</dbReference>
<keyword evidence="1" id="KW-0285">Flavoprotein</keyword>
<evidence type="ECO:0000313" key="4">
    <source>
        <dbReference type="EMBL" id="KZT04212.1"/>
    </source>
</evidence>
<dbReference type="PANTHER" id="PTHR32332">
    <property type="entry name" value="2-NITROPROPANE DIOXYGENASE"/>
    <property type="match status" value="1"/>
</dbReference>
<protein>
    <submittedName>
        <fullName evidence="4">2-nitropropane dioxygenase</fullName>
    </submittedName>
</protein>
<sequence length="341" mass="36101">MTTPISTQLTKLFNITSPIVSAPMAFATTPALVASVIDGGGLGFLAAGLEPTHKIAEALDQARAALSKDKQHLVGVGFLGWVLDKFNTEADPRLITVLDKEPAAVWFAFGHNLGKYVAQVRAHDADHDHKTLVFITVNTVEEAVRAANRWKADVIVAQGEEAGGHASISSPPTEELLRLVLEAIPSGPPILAAGGISTGTQIASLLAKGAAGVVLGTRFLFTNECMFTDEMKKVLVEAGPGSTTRNPAFDLAFDLLHPSNAWPRGIEARCVSNGVVADYENGLSQADKKAHLLSGKEEYLLVWAGTGVKDLNKIESTADVMKSLHNETVVALKASAPELLL</sequence>
<evidence type="ECO:0000313" key="5">
    <source>
        <dbReference type="Proteomes" id="UP000076871"/>
    </source>
</evidence>
<dbReference type="RefSeq" id="XP_040761952.1">
    <property type="nucleotide sequence ID" value="XM_040909442.1"/>
</dbReference>
<dbReference type="InterPro" id="IPR013785">
    <property type="entry name" value="Aldolase_TIM"/>
</dbReference>
<accession>A0A165D5Z4</accession>
<evidence type="ECO:0000256" key="1">
    <source>
        <dbReference type="ARBA" id="ARBA00022630"/>
    </source>
</evidence>
<proteinExistence type="predicted"/>
<gene>
    <name evidence="4" type="ORF">LAESUDRAFT_728451</name>
</gene>
<reference evidence="4 5" key="1">
    <citation type="journal article" date="2016" name="Mol. Biol. Evol.">
        <title>Comparative Genomics of Early-Diverging Mushroom-Forming Fungi Provides Insights into the Origins of Lignocellulose Decay Capabilities.</title>
        <authorList>
            <person name="Nagy L.G."/>
            <person name="Riley R."/>
            <person name="Tritt A."/>
            <person name="Adam C."/>
            <person name="Daum C."/>
            <person name="Floudas D."/>
            <person name="Sun H."/>
            <person name="Yadav J.S."/>
            <person name="Pangilinan J."/>
            <person name="Larsson K.H."/>
            <person name="Matsuura K."/>
            <person name="Barry K."/>
            <person name="Labutti K."/>
            <person name="Kuo R."/>
            <person name="Ohm R.A."/>
            <person name="Bhattacharya S.S."/>
            <person name="Shirouzu T."/>
            <person name="Yoshinaga Y."/>
            <person name="Martin F.M."/>
            <person name="Grigoriev I.V."/>
            <person name="Hibbett D.S."/>
        </authorList>
    </citation>
    <scope>NUCLEOTIDE SEQUENCE [LARGE SCALE GENOMIC DNA]</scope>
    <source>
        <strain evidence="4 5">93-53</strain>
    </source>
</reference>
<evidence type="ECO:0000256" key="2">
    <source>
        <dbReference type="ARBA" id="ARBA00022643"/>
    </source>
</evidence>
<dbReference type="Proteomes" id="UP000076871">
    <property type="component" value="Unassembled WGS sequence"/>
</dbReference>
<dbReference type="GeneID" id="63826471"/>
<dbReference type="CDD" id="cd04730">
    <property type="entry name" value="NPD_like"/>
    <property type="match status" value="1"/>
</dbReference>
<keyword evidence="2" id="KW-0288">FMN</keyword>
<organism evidence="4 5">
    <name type="scientific">Laetiporus sulphureus 93-53</name>
    <dbReference type="NCBI Taxonomy" id="1314785"/>
    <lineage>
        <taxon>Eukaryota</taxon>
        <taxon>Fungi</taxon>
        <taxon>Dikarya</taxon>
        <taxon>Basidiomycota</taxon>
        <taxon>Agaricomycotina</taxon>
        <taxon>Agaricomycetes</taxon>
        <taxon>Polyporales</taxon>
        <taxon>Laetiporus</taxon>
    </lineage>
</organism>
<dbReference type="InParanoid" id="A0A165D5Z4"/>
<keyword evidence="5" id="KW-1185">Reference proteome</keyword>
<dbReference type="Gene3D" id="3.20.20.70">
    <property type="entry name" value="Aldolase class I"/>
    <property type="match status" value="1"/>
</dbReference>
<dbReference type="Pfam" id="PF03060">
    <property type="entry name" value="NMO"/>
    <property type="match status" value="2"/>
</dbReference>